<reference evidence="1" key="2">
    <citation type="submission" date="2021-08" db="EMBL/GenBank/DDBJ databases">
        <authorList>
            <person name="Tani A."/>
            <person name="Ola A."/>
            <person name="Ogura Y."/>
            <person name="Katsura K."/>
            <person name="Hayashi T."/>
        </authorList>
    </citation>
    <scope>NUCLEOTIDE SEQUENCE</scope>
    <source>
        <strain evidence="1">DSM 19015</strain>
    </source>
</reference>
<name>A0ABQ4S350_9HYPH</name>
<protein>
    <submittedName>
        <fullName evidence="1">Uncharacterized protein</fullName>
    </submittedName>
</protein>
<evidence type="ECO:0000313" key="2">
    <source>
        <dbReference type="Proteomes" id="UP001055125"/>
    </source>
</evidence>
<reference evidence="1" key="1">
    <citation type="journal article" date="2021" name="Front. Microbiol.">
        <title>Comprehensive Comparative Genomics and Phenotyping of Methylobacterium Species.</title>
        <authorList>
            <person name="Alessa O."/>
            <person name="Ogura Y."/>
            <person name="Fujitani Y."/>
            <person name="Takami H."/>
            <person name="Hayashi T."/>
            <person name="Sahin N."/>
            <person name="Tani A."/>
        </authorList>
    </citation>
    <scope>NUCLEOTIDE SEQUENCE</scope>
    <source>
        <strain evidence="1">DSM 19015</strain>
    </source>
</reference>
<keyword evidence="2" id="KW-1185">Reference proteome</keyword>
<dbReference type="InterPro" id="IPR009057">
    <property type="entry name" value="Homeodomain-like_sf"/>
</dbReference>
<comment type="caution">
    <text evidence="1">The sequence shown here is derived from an EMBL/GenBank/DDBJ whole genome shotgun (WGS) entry which is preliminary data.</text>
</comment>
<gene>
    <name evidence="1" type="ORF">OCOJLMKI_4131</name>
</gene>
<dbReference type="RefSeq" id="WP_238245997.1">
    <property type="nucleotide sequence ID" value="NZ_BPQP01000072.1"/>
</dbReference>
<organism evidence="1 2">
    <name type="scientific">Methylobacterium iners</name>
    <dbReference type="NCBI Taxonomy" id="418707"/>
    <lineage>
        <taxon>Bacteria</taxon>
        <taxon>Pseudomonadati</taxon>
        <taxon>Pseudomonadota</taxon>
        <taxon>Alphaproteobacteria</taxon>
        <taxon>Hyphomicrobiales</taxon>
        <taxon>Methylobacteriaceae</taxon>
        <taxon>Methylobacterium</taxon>
    </lineage>
</organism>
<dbReference type="SUPFAM" id="SSF46689">
    <property type="entry name" value="Homeodomain-like"/>
    <property type="match status" value="1"/>
</dbReference>
<accession>A0ABQ4S350</accession>
<evidence type="ECO:0000313" key="1">
    <source>
        <dbReference type="EMBL" id="GJD96904.1"/>
    </source>
</evidence>
<dbReference type="Proteomes" id="UP001055125">
    <property type="component" value="Unassembled WGS sequence"/>
</dbReference>
<sequence>MSSDLPNSRPGRKAIIANHPHRQDIELARAAGISLARIAQRFGVGRGAVDRHWRGLSSEYRAELVATARSVESQHWREVTAELASIAKRYPEARADIDALAQLLQQSPPGSIMGGCANGTH</sequence>
<dbReference type="EMBL" id="BPQP01000072">
    <property type="protein sequence ID" value="GJD96904.1"/>
    <property type="molecule type" value="Genomic_DNA"/>
</dbReference>
<proteinExistence type="predicted"/>